<feature type="compositionally biased region" description="Basic and acidic residues" evidence="9">
    <location>
        <begin position="295"/>
        <end position="306"/>
    </location>
</feature>
<feature type="domain" description="Dyp-type peroxidase C-terminal" evidence="11">
    <location>
        <begin position="238"/>
        <end position="416"/>
    </location>
</feature>
<keyword evidence="5" id="KW-0732">Signal</keyword>
<dbReference type="AlphaFoldDB" id="A0A6I3IF77"/>
<organism evidence="12 13">
    <name type="scientific">Arsenicicoccus cauae</name>
    <dbReference type="NCBI Taxonomy" id="2663847"/>
    <lineage>
        <taxon>Bacteria</taxon>
        <taxon>Bacillati</taxon>
        <taxon>Actinomycetota</taxon>
        <taxon>Actinomycetes</taxon>
        <taxon>Micrococcales</taxon>
        <taxon>Intrasporangiaceae</taxon>
        <taxon>Arsenicicoccus</taxon>
    </lineage>
</organism>
<dbReference type="PROSITE" id="PS51318">
    <property type="entry name" value="TAT"/>
    <property type="match status" value="1"/>
</dbReference>
<proteinExistence type="inferred from homology"/>
<dbReference type="Proteomes" id="UP000431092">
    <property type="component" value="Unassembled WGS sequence"/>
</dbReference>
<feature type="domain" description="Dyp-type peroxidase N-terminal" evidence="10">
    <location>
        <begin position="82"/>
        <end position="226"/>
    </location>
</feature>
<feature type="region of interest" description="Disordered" evidence="9">
    <location>
        <begin position="43"/>
        <end position="63"/>
    </location>
</feature>
<evidence type="ECO:0000256" key="7">
    <source>
        <dbReference type="ARBA" id="ARBA00023004"/>
    </source>
</evidence>
<evidence type="ECO:0000256" key="5">
    <source>
        <dbReference type="ARBA" id="ARBA00022729"/>
    </source>
</evidence>
<keyword evidence="13" id="KW-1185">Reference proteome</keyword>
<evidence type="ECO:0000256" key="9">
    <source>
        <dbReference type="SAM" id="MobiDB-lite"/>
    </source>
</evidence>
<keyword evidence="3" id="KW-0349">Heme</keyword>
<keyword evidence="4" id="KW-0479">Metal-binding</keyword>
<dbReference type="PANTHER" id="PTHR30521">
    <property type="entry name" value="DEFERROCHELATASE/PEROXIDASE"/>
    <property type="match status" value="1"/>
</dbReference>
<dbReference type="GO" id="GO:0005829">
    <property type="term" value="C:cytosol"/>
    <property type="evidence" value="ECO:0007669"/>
    <property type="project" value="TreeGrafter"/>
</dbReference>
<accession>A0A6I3IF77</accession>
<dbReference type="PANTHER" id="PTHR30521:SF4">
    <property type="entry name" value="DEFERROCHELATASE"/>
    <property type="match status" value="1"/>
</dbReference>
<gene>
    <name evidence="12" type="ORF">GGG17_10320</name>
</gene>
<comment type="similarity">
    <text evidence="8">Belongs to the DyP-type peroxidase family.</text>
</comment>
<dbReference type="InterPro" id="IPR048327">
    <property type="entry name" value="Dyp_perox_N"/>
</dbReference>
<dbReference type="InterPro" id="IPR048328">
    <property type="entry name" value="Dyp_perox_C"/>
</dbReference>
<dbReference type="RefSeq" id="WP_154593651.1">
    <property type="nucleotide sequence ID" value="NZ_WLVL01000038.1"/>
</dbReference>
<feature type="region of interest" description="Disordered" evidence="9">
    <location>
        <begin position="295"/>
        <end position="318"/>
    </location>
</feature>
<dbReference type="PROSITE" id="PS51404">
    <property type="entry name" value="DYP_PEROXIDASE"/>
    <property type="match status" value="1"/>
</dbReference>
<keyword evidence="7" id="KW-0408">Iron</keyword>
<comment type="caution">
    <text evidence="12">The sequence shown here is derived from an EMBL/GenBank/DDBJ whole genome shotgun (WGS) entry which is preliminary data.</text>
</comment>
<evidence type="ECO:0000256" key="4">
    <source>
        <dbReference type="ARBA" id="ARBA00022723"/>
    </source>
</evidence>
<evidence type="ECO:0000256" key="6">
    <source>
        <dbReference type="ARBA" id="ARBA00023002"/>
    </source>
</evidence>
<reference evidence="12 13" key="1">
    <citation type="submission" date="2019-11" db="EMBL/GenBank/DDBJ databases">
        <title>Whole genome sequencing identifies a novel species of the genus Arsenicicoccus isolated from human blood.</title>
        <authorList>
            <person name="Jeong J.H."/>
            <person name="Kweon O.J."/>
            <person name="Kim H.R."/>
            <person name="Kim T.-H."/>
            <person name="Ha S.-M."/>
            <person name="Lee M.-K."/>
        </authorList>
    </citation>
    <scope>NUCLEOTIDE SEQUENCE [LARGE SCALE GENOMIC DNA]</scope>
    <source>
        <strain evidence="12 13">MKL-02</strain>
    </source>
</reference>
<protein>
    <submittedName>
        <fullName evidence="12">Dyp-type peroxidase</fullName>
    </submittedName>
</protein>
<evidence type="ECO:0000256" key="2">
    <source>
        <dbReference type="ARBA" id="ARBA00022559"/>
    </source>
</evidence>
<evidence type="ECO:0000256" key="3">
    <source>
        <dbReference type="ARBA" id="ARBA00022617"/>
    </source>
</evidence>
<evidence type="ECO:0000256" key="8">
    <source>
        <dbReference type="ARBA" id="ARBA00025737"/>
    </source>
</evidence>
<evidence type="ECO:0000313" key="12">
    <source>
        <dbReference type="EMBL" id="MTB72357.1"/>
    </source>
</evidence>
<dbReference type="Pfam" id="PF20628">
    <property type="entry name" value="Dyp_perox_C"/>
    <property type="match status" value="1"/>
</dbReference>
<dbReference type="NCBIfam" id="TIGR01413">
    <property type="entry name" value="Dyp_perox_fam"/>
    <property type="match status" value="1"/>
</dbReference>
<evidence type="ECO:0000259" key="10">
    <source>
        <dbReference type="Pfam" id="PF04261"/>
    </source>
</evidence>
<dbReference type="GO" id="GO:0046872">
    <property type="term" value="F:metal ion binding"/>
    <property type="evidence" value="ECO:0007669"/>
    <property type="project" value="UniProtKB-KW"/>
</dbReference>
<comment type="cofactor">
    <cofactor evidence="1">
        <name>heme b</name>
        <dbReference type="ChEBI" id="CHEBI:60344"/>
    </cofactor>
</comment>
<dbReference type="GO" id="GO:0004601">
    <property type="term" value="F:peroxidase activity"/>
    <property type="evidence" value="ECO:0007669"/>
    <property type="project" value="UniProtKB-KW"/>
</dbReference>
<dbReference type="Pfam" id="PF04261">
    <property type="entry name" value="Dyp_perox_N"/>
    <property type="match status" value="1"/>
</dbReference>
<dbReference type="InterPro" id="IPR011008">
    <property type="entry name" value="Dimeric_a/b-barrel"/>
</dbReference>
<dbReference type="InterPro" id="IPR006314">
    <property type="entry name" value="Dyp_peroxidase"/>
</dbReference>
<keyword evidence="2 12" id="KW-0575">Peroxidase</keyword>
<dbReference type="SUPFAM" id="SSF54909">
    <property type="entry name" value="Dimeric alpha+beta barrel"/>
    <property type="match status" value="1"/>
</dbReference>
<sequence length="428" mass="45970">MPVDQHSADQRGVDRRDVLVGGLSALGGLAAGAAGGVGVARSGAAPAPAGSGPGAGSGSEADHATTVELAGSQRRPFHGEHQPGIMDAPQAHGVWVAMDLVPGADVTALQRLMRIWTQDVAQLMAGRAPYADFEPELTATTASLTVTVGIGPRVLGLRGVTATRPTWLQPLPAFPQIDRLDPRWSGGDVLLQICADSPITVSHAQWVLTKEARTIATVRWVQRGFRQGHAVTRPGETMRNLFGQVDGTVNPVPGRDDAVVWCGPSAPRWLQGGTTMVLRRIAMDLETWEEADPLTRDTSLGRRQRDGSPLTGRAETDAPDVAATDRLGLPVIDEFSHVRRSLPHEKGLTDRFLRRPYSYDDPPDPGRLTNAGLLFVAYQAELEQYLSVQRRLAEADLLNTWTTPIGSAVFAIPRGCREGEVLAQDLWA</sequence>
<name>A0A6I3IF77_9MICO</name>
<keyword evidence="6" id="KW-0560">Oxidoreductase</keyword>
<evidence type="ECO:0000313" key="13">
    <source>
        <dbReference type="Proteomes" id="UP000431092"/>
    </source>
</evidence>
<evidence type="ECO:0000259" key="11">
    <source>
        <dbReference type="Pfam" id="PF20628"/>
    </source>
</evidence>
<dbReference type="GO" id="GO:0020037">
    <property type="term" value="F:heme binding"/>
    <property type="evidence" value="ECO:0007669"/>
    <property type="project" value="InterPro"/>
</dbReference>
<dbReference type="EMBL" id="WLVL01000038">
    <property type="protein sequence ID" value="MTB72357.1"/>
    <property type="molecule type" value="Genomic_DNA"/>
</dbReference>
<dbReference type="InterPro" id="IPR006311">
    <property type="entry name" value="TAT_signal"/>
</dbReference>
<evidence type="ECO:0000256" key="1">
    <source>
        <dbReference type="ARBA" id="ARBA00001970"/>
    </source>
</evidence>